<dbReference type="Gene3D" id="2.170.130.10">
    <property type="entry name" value="TonB-dependent receptor, plug domain"/>
    <property type="match status" value="1"/>
</dbReference>
<evidence type="ECO:0000256" key="2">
    <source>
        <dbReference type="ARBA" id="ARBA00022448"/>
    </source>
</evidence>
<dbReference type="eggNOG" id="COG4771">
    <property type="taxonomic scope" value="Bacteria"/>
</dbReference>
<dbReference type="EMBL" id="BAEO01000009">
    <property type="protein sequence ID" value="GAC17690.1"/>
    <property type="molecule type" value="Genomic_DNA"/>
</dbReference>
<evidence type="ECO:0000256" key="1">
    <source>
        <dbReference type="ARBA" id="ARBA00004571"/>
    </source>
</evidence>
<evidence type="ECO:0000259" key="11">
    <source>
        <dbReference type="Pfam" id="PF00593"/>
    </source>
</evidence>
<evidence type="ECO:0008006" key="15">
    <source>
        <dbReference type="Google" id="ProtNLM"/>
    </source>
</evidence>
<evidence type="ECO:0000256" key="3">
    <source>
        <dbReference type="ARBA" id="ARBA00022452"/>
    </source>
</evidence>
<keyword evidence="14" id="KW-1185">Reference proteome</keyword>
<dbReference type="AlphaFoldDB" id="K6Z2K6"/>
<dbReference type="Proteomes" id="UP000006327">
    <property type="component" value="Unassembled WGS sequence"/>
</dbReference>
<comment type="subcellular location">
    <subcellularLocation>
        <location evidence="1 8">Cell outer membrane</location>
        <topology evidence="1 8">Multi-pass membrane protein</topology>
    </subcellularLocation>
</comment>
<comment type="caution">
    <text evidence="13">The sequence shown here is derived from an EMBL/GenBank/DDBJ whole genome shotgun (WGS) entry which is preliminary data.</text>
</comment>
<dbReference type="PROSITE" id="PS52016">
    <property type="entry name" value="TONB_DEPENDENT_REC_3"/>
    <property type="match status" value="1"/>
</dbReference>
<dbReference type="CDD" id="cd01347">
    <property type="entry name" value="ligand_gated_channel"/>
    <property type="match status" value="1"/>
</dbReference>
<keyword evidence="10" id="KW-0732">Signal</keyword>
<reference evidence="13 14" key="1">
    <citation type="journal article" date="2017" name="Antonie Van Leeuwenhoek">
        <title>Rhizobium rhizosphaerae sp. nov., a novel species isolated from rice rhizosphere.</title>
        <authorList>
            <person name="Zhao J.J."/>
            <person name="Zhang J."/>
            <person name="Zhang R.J."/>
            <person name="Zhang C.W."/>
            <person name="Yin H.Q."/>
            <person name="Zhang X.X."/>
        </authorList>
    </citation>
    <scope>NUCLEOTIDE SEQUENCE [LARGE SCALE GENOMIC DNA]</scope>
    <source>
        <strain evidence="13 14">BSs20135</strain>
    </source>
</reference>
<dbReference type="GO" id="GO:0009279">
    <property type="term" value="C:cell outer membrane"/>
    <property type="evidence" value="ECO:0007669"/>
    <property type="project" value="UniProtKB-SubCell"/>
</dbReference>
<keyword evidence="2 8" id="KW-0813">Transport</keyword>
<dbReference type="PANTHER" id="PTHR40980">
    <property type="entry name" value="PLUG DOMAIN-CONTAINING PROTEIN"/>
    <property type="match status" value="1"/>
</dbReference>
<evidence type="ECO:0000256" key="9">
    <source>
        <dbReference type="RuleBase" id="RU003357"/>
    </source>
</evidence>
<dbReference type="Gene3D" id="2.40.170.20">
    <property type="entry name" value="TonB-dependent receptor, beta-barrel domain"/>
    <property type="match status" value="1"/>
</dbReference>
<feature type="chain" id="PRO_5003898017" description="TonB-dependent receptor" evidence="10">
    <location>
        <begin position="35"/>
        <end position="907"/>
    </location>
</feature>
<dbReference type="NCBIfam" id="TIGR01782">
    <property type="entry name" value="TonB-Xanth-Caul"/>
    <property type="match status" value="1"/>
</dbReference>
<keyword evidence="3 8" id="KW-1134">Transmembrane beta strand</keyword>
<dbReference type="OrthoDB" id="8727862at2"/>
<dbReference type="RefSeq" id="WP_007616719.1">
    <property type="nucleotide sequence ID" value="NZ_BAEO01000009.1"/>
</dbReference>
<dbReference type="Pfam" id="PF07715">
    <property type="entry name" value="Plug"/>
    <property type="match status" value="1"/>
</dbReference>
<sequence>MHRTIVNSKQKKLSKISTAVILGLLSGASANLYAQESSEGDIEAITITGVRGSLLKSLNQKRFSNKVVDVITAEDIGKFPEANLSEALQRVPGVTLNRNPTGEGSAINLRGLGPEFTSTEVNGMLAGGSEGTRGFSFEIFPAELFNSVEISKSVTADQVEGGIAGSVSLSTPDPLSTKEQVFNVSVYNNYSENAGENSPKASMVFNHNWNDTFGVNAAVVYSDTAMQNNEVRGSSHTPLSAVWKGPAVGEPGGATQEELDALYPRIESFGYTSEQRETLGAVLGLQWRPNDDLDIKFGALMGSIDGDRVETILDAPSESNITAVNNVVIENGVATQATLTGVQQRVGARQSIINEDVKQFTLSADWHLSDSLTFSPYIGHFSREKSDSNDLFSFRRMADDGNFYPADVSYIMRDKYLEWSTSGTDFASNPEEFVVNVFIRRPLERKDSNNTYKFDFDYDNGDLMKVDFGLRYTDRELEQTQSRTNLRAANFLADGVTPLNRRTDIPTLADVYTPLDRFEVDGAGFAPSTLIGADPSKAFAAYFNADGSLIDGMTADVNEPFALINSFELQEKTLAVYAQANIEVSDDLTFSTGLRFVKTDQTIGSQATTDSSDPDAFTPVTLESDYQEVLPNINLRYALNDDMVIRTAYFKSLTRPALGELAAFESFNGIDAGGGRGSRGNPDLQPFTADNYDIGFEWYFTSEAVAAINIFYKDLDGFIDTSSTTETREFPRQSDGVMVSGPIIFTQPANGVAATITGIELAYQSRLGFISESLEDFGLLANYTLIDSAAQYSDEGDVRNSGLPGLSESSYNLAVYYDIENFNARMSYTWRDGYLVAFSSTAGIPQWQEDYGQLDFSASYNVTEALQLQVQGLNLLSEQEVNRSVQNTPYDLAQIDRRFVVGARYSF</sequence>
<keyword evidence="5 9" id="KW-0798">TonB box</keyword>
<organism evidence="13 14">
    <name type="scientific">Paraglaciecola arctica BSs20135</name>
    <dbReference type="NCBI Taxonomy" id="493475"/>
    <lineage>
        <taxon>Bacteria</taxon>
        <taxon>Pseudomonadati</taxon>
        <taxon>Pseudomonadota</taxon>
        <taxon>Gammaproteobacteria</taxon>
        <taxon>Alteromonadales</taxon>
        <taxon>Alteromonadaceae</taxon>
        <taxon>Paraglaciecola</taxon>
    </lineage>
</organism>
<evidence type="ECO:0000256" key="10">
    <source>
        <dbReference type="SAM" id="SignalP"/>
    </source>
</evidence>
<proteinExistence type="inferred from homology"/>
<dbReference type="eggNOG" id="COG1629">
    <property type="taxonomic scope" value="Bacteria"/>
</dbReference>
<dbReference type="InterPro" id="IPR010104">
    <property type="entry name" value="TonB_rcpt_bac"/>
</dbReference>
<dbReference type="SUPFAM" id="SSF56935">
    <property type="entry name" value="Porins"/>
    <property type="match status" value="1"/>
</dbReference>
<protein>
    <recommendedName>
        <fullName evidence="15">TonB-dependent receptor</fullName>
    </recommendedName>
</protein>
<evidence type="ECO:0000256" key="4">
    <source>
        <dbReference type="ARBA" id="ARBA00022692"/>
    </source>
</evidence>
<dbReference type="PANTHER" id="PTHR40980:SF3">
    <property type="entry name" value="TONB-DEPENDENT RECEPTOR-LIKE BETA-BARREL DOMAIN-CONTAINING PROTEIN"/>
    <property type="match status" value="1"/>
</dbReference>
<evidence type="ECO:0000313" key="14">
    <source>
        <dbReference type="Proteomes" id="UP000006327"/>
    </source>
</evidence>
<evidence type="ECO:0000256" key="7">
    <source>
        <dbReference type="ARBA" id="ARBA00023237"/>
    </source>
</evidence>
<evidence type="ECO:0000313" key="13">
    <source>
        <dbReference type="EMBL" id="GAC17690.1"/>
    </source>
</evidence>
<dbReference type="STRING" id="493475.GARC_0709"/>
<comment type="similarity">
    <text evidence="8 9">Belongs to the TonB-dependent receptor family.</text>
</comment>
<accession>K6Z2K6</accession>
<keyword evidence="4 8" id="KW-0812">Transmembrane</keyword>
<evidence type="ECO:0000259" key="12">
    <source>
        <dbReference type="Pfam" id="PF07715"/>
    </source>
</evidence>
<dbReference type="Pfam" id="PF00593">
    <property type="entry name" value="TonB_dep_Rec_b-barrel"/>
    <property type="match status" value="1"/>
</dbReference>
<dbReference type="InterPro" id="IPR012910">
    <property type="entry name" value="Plug_dom"/>
</dbReference>
<dbReference type="InterPro" id="IPR000531">
    <property type="entry name" value="Beta-barrel_TonB"/>
</dbReference>
<keyword evidence="7 8" id="KW-0998">Cell outer membrane</keyword>
<evidence type="ECO:0000256" key="5">
    <source>
        <dbReference type="ARBA" id="ARBA00023077"/>
    </source>
</evidence>
<name>K6Z2K6_9ALTE</name>
<keyword evidence="6 8" id="KW-0472">Membrane</keyword>
<evidence type="ECO:0000256" key="8">
    <source>
        <dbReference type="PROSITE-ProRule" id="PRU01360"/>
    </source>
</evidence>
<dbReference type="InterPro" id="IPR036942">
    <property type="entry name" value="Beta-barrel_TonB_sf"/>
</dbReference>
<feature type="domain" description="TonB-dependent receptor plug" evidence="12">
    <location>
        <begin position="64"/>
        <end position="165"/>
    </location>
</feature>
<dbReference type="InterPro" id="IPR037066">
    <property type="entry name" value="Plug_dom_sf"/>
</dbReference>
<feature type="domain" description="TonB-dependent receptor-like beta-barrel" evidence="11">
    <location>
        <begin position="423"/>
        <end position="875"/>
    </location>
</feature>
<gene>
    <name evidence="13" type="ORF">GARC_0709</name>
</gene>
<dbReference type="InterPro" id="IPR039426">
    <property type="entry name" value="TonB-dep_rcpt-like"/>
</dbReference>
<feature type="signal peptide" evidence="10">
    <location>
        <begin position="1"/>
        <end position="34"/>
    </location>
</feature>
<evidence type="ECO:0000256" key="6">
    <source>
        <dbReference type="ARBA" id="ARBA00023136"/>
    </source>
</evidence>